<dbReference type="OrthoDB" id="3901636at2759"/>
<protein>
    <submittedName>
        <fullName evidence="1">Uncharacterized protein</fullName>
    </submittedName>
</protein>
<evidence type="ECO:0000313" key="3">
    <source>
        <dbReference type="Proteomes" id="UP000280598"/>
    </source>
</evidence>
<evidence type="ECO:0000313" key="2">
    <source>
        <dbReference type="EMBL" id="RMZ32060.1"/>
    </source>
</evidence>
<comment type="caution">
    <text evidence="1">The sequence shown here is derived from an EMBL/GenBank/DDBJ whole genome shotgun (WGS) entry which is preliminary data.</text>
</comment>
<dbReference type="EMBL" id="QWIS01000080">
    <property type="protein sequence ID" value="RMZ08944.1"/>
    <property type="molecule type" value="Genomic_DNA"/>
</dbReference>
<organism evidence="1 3">
    <name type="scientific">Hortaea werneckii</name>
    <name type="common">Black yeast</name>
    <name type="synonym">Cladosporium werneckii</name>
    <dbReference type="NCBI Taxonomy" id="91943"/>
    <lineage>
        <taxon>Eukaryota</taxon>
        <taxon>Fungi</taxon>
        <taxon>Dikarya</taxon>
        <taxon>Ascomycota</taxon>
        <taxon>Pezizomycotina</taxon>
        <taxon>Dothideomycetes</taxon>
        <taxon>Dothideomycetidae</taxon>
        <taxon>Mycosphaerellales</taxon>
        <taxon>Teratosphaeriaceae</taxon>
        <taxon>Hortaea</taxon>
    </lineage>
</organism>
<evidence type="ECO:0000313" key="4">
    <source>
        <dbReference type="Proteomes" id="UP000281677"/>
    </source>
</evidence>
<dbReference type="Proteomes" id="UP000281677">
    <property type="component" value="Unassembled WGS sequence"/>
</dbReference>
<sequence>MPNPIQIPDLLNDDFDCDRWLNELRRDLRDRGANHDKREARCDRRLYTQDLVRSKSVDKDDKIKIFDAALDKSDHSLDLMLVLLSALPVILQRHAHAEYAVLMTQSHLNELKGRIDIKTVASSHLEKL</sequence>
<reference evidence="3 4" key="1">
    <citation type="journal article" date="2018" name="BMC Genomics">
        <title>Genomic evidence for intraspecific hybridization in a clonal and extremely halotolerant yeast.</title>
        <authorList>
            <person name="Gostincar C."/>
            <person name="Stajich J.E."/>
            <person name="Zupancic J."/>
            <person name="Zalar P."/>
            <person name="Gunde-Cimerman N."/>
        </authorList>
    </citation>
    <scope>NUCLEOTIDE SEQUENCE [LARGE SCALE GENOMIC DNA]</scope>
    <source>
        <strain evidence="2 4">EXF-120</strain>
        <strain evidence="1 3">EXF-562</strain>
    </source>
</reference>
<dbReference type="Proteomes" id="UP000280598">
    <property type="component" value="Unassembled WGS sequence"/>
</dbReference>
<proteinExistence type="predicted"/>
<dbReference type="EMBL" id="QWIT01000080">
    <property type="protein sequence ID" value="RMZ32060.1"/>
    <property type="molecule type" value="Genomic_DNA"/>
</dbReference>
<dbReference type="AlphaFoldDB" id="A0A3M7H6H2"/>
<accession>A0A3M7H6H2</accession>
<dbReference type="VEuPathDB" id="FungiDB:BTJ68_06705"/>
<name>A0A3M7H6H2_HORWE</name>
<evidence type="ECO:0000313" key="1">
    <source>
        <dbReference type="EMBL" id="RMZ08944.1"/>
    </source>
</evidence>
<gene>
    <name evidence="2" type="ORF">D0859_03850</name>
    <name evidence="1" type="ORF">D0860_04482</name>
</gene>